<protein>
    <submittedName>
        <fullName evidence="1">Uncharacterized protein</fullName>
    </submittedName>
</protein>
<reference evidence="1 2" key="1">
    <citation type="journal article" date="2015" name="BMC Genomics">
        <title>Genome mining reveals unlocked bioactive potential of marine Gram-negative bacteria.</title>
        <authorList>
            <person name="Machado H."/>
            <person name="Sonnenschein E.C."/>
            <person name="Melchiorsen J."/>
            <person name="Gram L."/>
        </authorList>
    </citation>
    <scope>NUCLEOTIDE SEQUENCE [LARGE SCALE GENOMIC DNA]</scope>
    <source>
        <strain evidence="1 2">S4054</strain>
    </source>
</reference>
<sequence length="58" mass="6609">MGFLGILFQLTFKAFLMLNSKSMRLNSNNCSPLQFVYHLGAMQVFFVTKIAYISPLCL</sequence>
<dbReference type="EMBL" id="AUXW01000057">
    <property type="protein sequence ID" value="KKE85339.1"/>
    <property type="molecule type" value="Genomic_DNA"/>
</dbReference>
<dbReference type="PATRIC" id="fig|1129367.4.peg.567"/>
<dbReference type="AlphaFoldDB" id="A0A0F6AIH8"/>
<name>A0A0F6AIH8_9GAMM</name>
<accession>A0A0F6AIH8</accession>
<comment type="caution">
    <text evidence="1">The sequence shown here is derived from an EMBL/GenBank/DDBJ whole genome shotgun (WGS) entry which is preliminary data.</text>
</comment>
<evidence type="ECO:0000313" key="2">
    <source>
        <dbReference type="Proteomes" id="UP000033434"/>
    </source>
</evidence>
<evidence type="ECO:0000313" key="1">
    <source>
        <dbReference type="EMBL" id="KKE85339.1"/>
    </source>
</evidence>
<organism evidence="1 2">
    <name type="scientific">Pseudoalteromonas luteoviolacea S4054</name>
    <dbReference type="NCBI Taxonomy" id="1129367"/>
    <lineage>
        <taxon>Bacteria</taxon>
        <taxon>Pseudomonadati</taxon>
        <taxon>Pseudomonadota</taxon>
        <taxon>Gammaproteobacteria</taxon>
        <taxon>Alteromonadales</taxon>
        <taxon>Pseudoalteromonadaceae</taxon>
        <taxon>Pseudoalteromonas</taxon>
    </lineage>
</organism>
<proteinExistence type="predicted"/>
<gene>
    <name evidence="1" type="ORF">N479_04885</name>
</gene>
<dbReference type="Proteomes" id="UP000033434">
    <property type="component" value="Unassembled WGS sequence"/>
</dbReference>